<dbReference type="EMBL" id="JBHTJN010000001">
    <property type="protein sequence ID" value="MFD0965416.1"/>
    <property type="molecule type" value="Genomic_DNA"/>
</dbReference>
<dbReference type="PRINTS" id="PR00417">
    <property type="entry name" value="PRTPISMRASEI"/>
</dbReference>
<dbReference type="InterPro" id="IPR013824">
    <property type="entry name" value="Topo_IA_cen_sub1"/>
</dbReference>
<gene>
    <name evidence="11 15" type="primary">topA</name>
    <name evidence="15" type="ORF">ACFQ02_00850</name>
</gene>
<dbReference type="CDD" id="cd03363">
    <property type="entry name" value="TOPRIM_TopoIA_TopoI"/>
    <property type="match status" value="1"/>
</dbReference>
<dbReference type="InterPro" id="IPR034149">
    <property type="entry name" value="TOPRIM_TopoI"/>
</dbReference>
<name>A0ABW3I638_9PAST</name>
<feature type="region of interest" description="Disordered" evidence="12">
    <location>
        <begin position="38"/>
        <end position="58"/>
    </location>
</feature>
<comment type="function">
    <text evidence="11">Releases the supercoiling and torsional tension of DNA, which is introduced during the DNA replication and transcription, by transiently cleaving and rejoining one strand of the DNA duplex. Introduces a single-strand break via transesterification at a target site in duplex DNA. The scissile phosphodiester is attacked by the catalytic tyrosine of the enzyme, resulting in the formation of a DNA-(5'-phosphotyrosyl)-enzyme intermediate and the expulsion of a 3'-OH DNA strand. The free DNA strand then undergoes passage around the unbroken strand, thus removing DNA supercoils. Finally, in the religation step, the DNA 3'-OH attacks the covalent intermediate to expel the active-site tyrosine and restore the DNA phosphodiester backbone.</text>
</comment>
<evidence type="ECO:0000256" key="2">
    <source>
        <dbReference type="ARBA" id="ARBA00009446"/>
    </source>
</evidence>
<keyword evidence="6" id="KW-0862">Zinc</keyword>
<dbReference type="Pfam" id="PF08272">
    <property type="entry name" value="Zn_Ribbon_Topo"/>
    <property type="match status" value="2"/>
</dbReference>
<dbReference type="InterPro" id="IPR013497">
    <property type="entry name" value="Topo_IA_cen"/>
</dbReference>
<dbReference type="GO" id="GO:0003917">
    <property type="term" value="F:DNA topoisomerase type I (single strand cut, ATP-independent) activity"/>
    <property type="evidence" value="ECO:0007669"/>
    <property type="project" value="UniProtKB-EC"/>
</dbReference>
<dbReference type="Pfam" id="PF01396">
    <property type="entry name" value="Zn_ribbon_Top1"/>
    <property type="match status" value="2"/>
</dbReference>
<feature type="region of interest" description="Interaction with DNA" evidence="11">
    <location>
        <begin position="198"/>
        <end position="203"/>
    </location>
</feature>
<evidence type="ECO:0000256" key="4">
    <source>
        <dbReference type="ARBA" id="ARBA00022737"/>
    </source>
</evidence>
<feature type="domain" description="Topo IA-type catalytic" evidence="14">
    <location>
        <begin position="164"/>
        <end position="581"/>
    </location>
</feature>
<evidence type="ECO:0000256" key="6">
    <source>
        <dbReference type="ARBA" id="ARBA00022833"/>
    </source>
</evidence>
<comment type="caution">
    <text evidence="15">The sequence shown here is derived from an EMBL/GenBank/DDBJ whole genome shotgun (WGS) entry which is preliminary data.</text>
</comment>
<keyword evidence="4" id="KW-0677">Repeat</keyword>
<feature type="active site" description="O-(5'-phospho-DNA)-tyrosine intermediate" evidence="11">
    <location>
        <position position="325"/>
    </location>
</feature>
<keyword evidence="8 11" id="KW-0799">Topoisomerase</keyword>
<dbReference type="SUPFAM" id="SSF56712">
    <property type="entry name" value="Prokaryotic type I DNA topoisomerase"/>
    <property type="match status" value="1"/>
</dbReference>
<dbReference type="Gene3D" id="2.20.25.10">
    <property type="match status" value="1"/>
</dbReference>
<proteinExistence type="inferred from homology"/>
<evidence type="ECO:0000256" key="10">
    <source>
        <dbReference type="ARBA" id="ARBA00023235"/>
    </source>
</evidence>
<feature type="site" description="Interaction with DNA" evidence="11">
    <location>
        <position position="174"/>
    </location>
</feature>
<feature type="compositionally biased region" description="Low complexity" evidence="12">
    <location>
        <begin position="42"/>
        <end position="54"/>
    </location>
</feature>
<dbReference type="RefSeq" id="WP_380818082.1">
    <property type="nucleotide sequence ID" value="NZ_JBHTJN010000001.1"/>
</dbReference>
<dbReference type="InterPro" id="IPR003601">
    <property type="entry name" value="Topo_IA_2"/>
</dbReference>
<dbReference type="HAMAP" id="MF_00952">
    <property type="entry name" value="Topoisom_1_prok"/>
    <property type="match status" value="1"/>
</dbReference>
<keyword evidence="7" id="KW-0460">Magnesium</keyword>
<evidence type="ECO:0000256" key="8">
    <source>
        <dbReference type="ARBA" id="ARBA00023029"/>
    </source>
</evidence>
<dbReference type="InterPro" id="IPR023406">
    <property type="entry name" value="Topo_IA_AS"/>
</dbReference>
<dbReference type="Gene3D" id="3.30.65.10">
    <property type="entry name" value="Bacterial Topoisomerase I, domain 1"/>
    <property type="match status" value="3"/>
</dbReference>
<dbReference type="Gene3D" id="1.10.290.10">
    <property type="entry name" value="Topoisomerase I, domain 4"/>
    <property type="match status" value="1"/>
</dbReference>
<keyword evidence="16" id="KW-1185">Reference proteome</keyword>
<comment type="subunit">
    <text evidence="11">Monomer.</text>
</comment>
<accession>A0ABW3I638</accession>
<dbReference type="CDD" id="cd00186">
    <property type="entry name" value="TOP1Ac"/>
    <property type="match status" value="1"/>
</dbReference>
<comment type="similarity">
    <text evidence="2 11">Belongs to the type IA topoisomerase family.</text>
</comment>
<feature type="site" description="Interaction with DNA" evidence="11">
    <location>
        <position position="513"/>
    </location>
</feature>
<dbReference type="InterPro" id="IPR013263">
    <property type="entry name" value="TopoI_Znr_bac"/>
</dbReference>
<evidence type="ECO:0000256" key="1">
    <source>
        <dbReference type="ARBA" id="ARBA00000213"/>
    </source>
</evidence>
<protein>
    <recommendedName>
        <fullName evidence="11">DNA topoisomerase 1</fullName>
        <ecNumber evidence="11">5.6.2.1</ecNumber>
    </recommendedName>
    <alternativeName>
        <fullName evidence="11">DNA topoisomerase I</fullName>
    </alternativeName>
</protein>
<dbReference type="EC" id="5.6.2.1" evidence="11"/>
<keyword evidence="3" id="KW-0479">Metal-binding</keyword>
<evidence type="ECO:0000256" key="7">
    <source>
        <dbReference type="ARBA" id="ARBA00022842"/>
    </source>
</evidence>
<dbReference type="SMART" id="SM00493">
    <property type="entry name" value="TOPRIM"/>
    <property type="match status" value="1"/>
</dbReference>
<dbReference type="InterPro" id="IPR006171">
    <property type="entry name" value="TOPRIM_dom"/>
</dbReference>
<keyword evidence="5" id="KW-0863">Zinc-finger</keyword>
<dbReference type="InterPro" id="IPR049330">
    <property type="entry name" value="TOP1_Znf"/>
</dbReference>
<feature type="site" description="Interaction with DNA" evidence="11">
    <location>
        <position position="178"/>
    </location>
</feature>
<dbReference type="PANTHER" id="PTHR42785">
    <property type="entry name" value="DNA TOPOISOMERASE, TYPE IA, CORE"/>
    <property type="match status" value="1"/>
</dbReference>
<dbReference type="InterPro" id="IPR013825">
    <property type="entry name" value="Topo_IA_cen_sub2"/>
</dbReference>
<dbReference type="NCBIfam" id="TIGR01051">
    <property type="entry name" value="topA_bact"/>
    <property type="match status" value="1"/>
</dbReference>
<evidence type="ECO:0000256" key="9">
    <source>
        <dbReference type="ARBA" id="ARBA00023125"/>
    </source>
</evidence>
<organism evidence="15 16">
    <name type="scientific">Seminibacterium arietis</name>
    <dbReference type="NCBI Taxonomy" id="1173502"/>
    <lineage>
        <taxon>Bacteria</taxon>
        <taxon>Pseudomonadati</taxon>
        <taxon>Pseudomonadota</taxon>
        <taxon>Gammaproteobacteria</taxon>
        <taxon>Pasteurellales</taxon>
        <taxon>Pasteurellaceae</taxon>
        <taxon>Seminibacterium</taxon>
    </lineage>
</organism>
<dbReference type="Gene3D" id="3.40.50.140">
    <property type="match status" value="1"/>
</dbReference>
<evidence type="ECO:0000256" key="11">
    <source>
        <dbReference type="HAMAP-Rule" id="MF_00952"/>
    </source>
</evidence>
<dbReference type="PROSITE" id="PS50880">
    <property type="entry name" value="TOPRIM"/>
    <property type="match status" value="1"/>
</dbReference>
<dbReference type="PROSITE" id="PS52039">
    <property type="entry name" value="TOPO_IA_2"/>
    <property type="match status" value="1"/>
</dbReference>
<evidence type="ECO:0000256" key="3">
    <source>
        <dbReference type="ARBA" id="ARBA00022723"/>
    </source>
</evidence>
<dbReference type="InterPro" id="IPR013826">
    <property type="entry name" value="Topo_IA_cen_sub3"/>
</dbReference>
<dbReference type="SUPFAM" id="SSF57783">
    <property type="entry name" value="Zinc beta-ribbon"/>
    <property type="match status" value="3"/>
</dbReference>
<reference evidence="16" key="1">
    <citation type="journal article" date="2019" name="Int. J. Syst. Evol. Microbiol.">
        <title>The Global Catalogue of Microorganisms (GCM) 10K type strain sequencing project: providing services to taxonomists for standard genome sequencing and annotation.</title>
        <authorList>
            <consortium name="The Broad Institute Genomics Platform"/>
            <consortium name="The Broad Institute Genome Sequencing Center for Infectious Disease"/>
            <person name="Wu L."/>
            <person name="Ma J."/>
        </authorList>
    </citation>
    <scope>NUCLEOTIDE SEQUENCE [LARGE SCALE GENOMIC DNA]</scope>
    <source>
        <strain evidence="16">CCUG 61707</strain>
    </source>
</reference>
<dbReference type="Proteomes" id="UP001596996">
    <property type="component" value="Unassembled WGS sequence"/>
</dbReference>
<dbReference type="SMART" id="SM00437">
    <property type="entry name" value="TOP1Ac"/>
    <property type="match status" value="1"/>
</dbReference>
<keyword evidence="10 11" id="KW-0413">Isomerase</keyword>
<dbReference type="InterPro" id="IPR000380">
    <property type="entry name" value="Topo_IA"/>
</dbReference>
<dbReference type="Gene3D" id="1.10.460.10">
    <property type="entry name" value="Topoisomerase I, domain 2"/>
    <property type="match status" value="1"/>
</dbReference>
<dbReference type="PANTHER" id="PTHR42785:SF1">
    <property type="entry name" value="DNA TOPOISOMERASE"/>
    <property type="match status" value="1"/>
</dbReference>
<dbReference type="InterPro" id="IPR003602">
    <property type="entry name" value="Topo_IA_DNA-bd_dom"/>
</dbReference>
<dbReference type="Pfam" id="PF01751">
    <property type="entry name" value="Toprim"/>
    <property type="match status" value="1"/>
</dbReference>
<feature type="domain" description="Toprim" evidence="13">
    <location>
        <begin position="3"/>
        <end position="148"/>
    </location>
</feature>
<dbReference type="PROSITE" id="PS00396">
    <property type="entry name" value="TOPO_IA_1"/>
    <property type="match status" value="1"/>
</dbReference>
<dbReference type="InterPro" id="IPR013498">
    <property type="entry name" value="Topo_IA_Znf"/>
</dbReference>
<feature type="site" description="Interaction with DNA" evidence="11">
    <location>
        <position position="175"/>
    </location>
</feature>
<dbReference type="Gene3D" id="2.70.20.10">
    <property type="entry name" value="Topoisomerase I, domain 3"/>
    <property type="match status" value="1"/>
</dbReference>
<comment type="catalytic activity">
    <reaction evidence="1 11">
        <text>ATP-independent breakage of single-stranded DNA, followed by passage and rejoining.</text>
        <dbReference type="EC" id="5.6.2.1"/>
    </reaction>
</comment>
<evidence type="ECO:0000256" key="5">
    <source>
        <dbReference type="ARBA" id="ARBA00022771"/>
    </source>
</evidence>
<feature type="site" description="Interaction with DNA" evidence="11">
    <location>
        <position position="327"/>
    </location>
</feature>
<keyword evidence="9 11" id="KW-0238">DNA-binding</keyword>
<evidence type="ECO:0000256" key="12">
    <source>
        <dbReference type="SAM" id="MobiDB-lite"/>
    </source>
</evidence>
<dbReference type="Pfam" id="PF01131">
    <property type="entry name" value="Topoisom_bac"/>
    <property type="match status" value="1"/>
</dbReference>
<comment type="caution">
    <text evidence="11">Lacks conserved residue(s) required for the propagation of feature annotation.</text>
</comment>
<evidence type="ECO:0000259" key="14">
    <source>
        <dbReference type="PROSITE" id="PS52039"/>
    </source>
</evidence>
<feature type="site" description="Interaction with DNA" evidence="11">
    <location>
        <position position="190"/>
    </location>
</feature>
<dbReference type="InterPro" id="IPR005733">
    <property type="entry name" value="TopoI_bac-type"/>
</dbReference>
<sequence length="868" mass="98270">MSKSLVIVESPAKAKTINKYLGSDYIVKSSVGHIRDLPTVGSSTSEKTKSISTKGLSAEEKQQIKKEKERNALVKRMGIDPYHNWLANYQILPGKEKVVSELKSLAKKADHIYLATDLDREGEAIAWHLREVIGGDDNRFSRVVFNEITKNAIKQAFEKPEHLNLDRVNAQQTRRFLDRIVGFMVSPLLWKKVARGLSAGRVQSVAVKLLVDREREIKAFKPEEYWQLAVLAKNNEATQIRLDVTDFKGKSFDPKQKEEAQSAVDFLQKSSYLVSNLETKPTGSKPKAPFITSTLQQTASTRLGFGVKKTMMLAQRLYEAGYITYMRTDSTNLSQDALKMVREYIALQYGKSYLPEKPNFYSSKGNAQEAHEAIRPSDIQVLADDLSAMEKDAIRLYDLIWRQFVACQMPAAQYDTSTLTVTAGDYKLKAKGRILRFDGWTKVLPPIGKNADDQVLPDVKVGDLLMLKEIQPTQHFTKPPARFTEAALVKELEKRGIGRPSTYATIISTIQERGYVRSENRRFYAEKMGEIVTDRLNQSFSELMSYDFTANMEDILDQIAGGNKNWKSELDLFFKEFSEQLSQAELDESEGGMRPNSLVETNINCQTCGRHMAIRTASTGVFLGCTGYSLPPKERCKTTLNLIPETELLNILDESSETKALMERKRCQKCGTAMDSYIIDAHRKLHICGNNPNCDGYILEQGEYKIKGYDGPIVECDKCGADMHLKLGRFGKYMGCTACDNTRKILKNGEVAPPKEEPVHFPELKCEKSDAYFVLRDGASGVFMSAHNFPKSRESRPVKVAELVKYRERLPEKLQYLADAPVKDPEGNESIVRFSRKEKRQYVVSEKNGKATKWIMDYVDGKWIERSK</sequence>
<evidence type="ECO:0000313" key="16">
    <source>
        <dbReference type="Proteomes" id="UP001596996"/>
    </source>
</evidence>
<feature type="site" description="Interaction with DNA" evidence="11">
    <location>
        <position position="33"/>
    </location>
</feature>
<dbReference type="InterPro" id="IPR023405">
    <property type="entry name" value="Topo_IA_core_domain"/>
</dbReference>
<evidence type="ECO:0000313" key="15">
    <source>
        <dbReference type="EMBL" id="MFD0965416.1"/>
    </source>
</evidence>
<dbReference type="InterPro" id="IPR028612">
    <property type="entry name" value="Topoisom_1_IA"/>
</dbReference>
<evidence type="ECO:0000259" key="13">
    <source>
        <dbReference type="PROSITE" id="PS50880"/>
    </source>
</evidence>
<dbReference type="Pfam" id="PF21372">
    <property type="entry name" value="Zn_ribbon_bTOP1"/>
    <property type="match status" value="1"/>
</dbReference>
<dbReference type="SMART" id="SM00436">
    <property type="entry name" value="TOP1Bc"/>
    <property type="match status" value="1"/>
</dbReference>